<dbReference type="AlphaFoldDB" id="A0A561V7J9"/>
<dbReference type="RefSeq" id="WP_145735752.1">
    <property type="nucleotide sequence ID" value="NZ_VIWX01000001.1"/>
</dbReference>
<dbReference type="PANTHER" id="PTHR47691:SF3">
    <property type="entry name" value="HTH-TYPE TRANSCRIPTIONAL REGULATOR RV0890C-RELATED"/>
    <property type="match status" value="1"/>
</dbReference>
<dbReference type="Pfam" id="PF00931">
    <property type="entry name" value="NB-ARC"/>
    <property type="match status" value="1"/>
</dbReference>
<dbReference type="SUPFAM" id="SSF52540">
    <property type="entry name" value="P-loop containing nucleoside triphosphate hydrolases"/>
    <property type="match status" value="1"/>
</dbReference>
<evidence type="ECO:0000313" key="2">
    <source>
        <dbReference type="EMBL" id="TWG07578.1"/>
    </source>
</evidence>
<dbReference type="Gene3D" id="3.40.50.300">
    <property type="entry name" value="P-loop containing nucleotide triphosphate hydrolases"/>
    <property type="match status" value="1"/>
</dbReference>
<feature type="domain" description="NB-ARC" evidence="1">
    <location>
        <begin position="61"/>
        <end position="229"/>
    </location>
</feature>
<reference evidence="2 3" key="1">
    <citation type="submission" date="2019-06" db="EMBL/GenBank/DDBJ databases">
        <title>Sequencing the genomes of 1000 actinobacteria strains.</title>
        <authorList>
            <person name="Klenk H.-P."/>
        </authorList>
    </citation>
    <scope>NUCLEOTIDE SEQUENCE [LARGE SCALE GENOMIC DNA]</scope>
    <source>
        <strain evidence="2 3">DSM 46699</strain>
    </source>
</reference>
<accession>A0A561V7J9</accession>
<keyword evidence="3" id="KW-1185">Reference proteome</keyword>
<name>A0A561V7J9_9PSEU</name>
<dbReference type="InterPro" id="IPR027417">
    <property type="entry name" value="P-loop_NTPase"/>
</dbReference>
<dbReference type="GO" id="GO:0043531">
    <property type="term" value="F:ADP binding"/>
    <property type="evidence" value="ECO:0007669"/>
    <property type="project" value="InterPro"/>
</dbReference>
<gene>
    <name evidence="2" type="ORF">FHU35_11195</name>
</gene>
<proteinExistence type="predicted"/>
<protein>
    <submittedName>
        <fullName evidence="2">NB-ARC domain-containing protein</fullName>
    </submittedName>
</protein>
<organism evidence="2 3">
    <name type="scientific">Saccharopolyspora dendranthemae</name>
    <dbReference type="NCBI Taxonomy" id="1181886"/>
    <lineage>
        <taxon>Bacteria</taxon>
        <taxon>Bacillati</taxon>
        <taxon>Actinomycetota</taxon>
        <taxon>Actinomycetes</taxon>
        <taxon>Pseudonocardiales</taxon>
        <taxon>Pseudonocardiaceae</taxon>
        <taxon>Saccharopolyspora</taxon>
    </lineage>
</organism>
<dbReference type="Proteomes" id="UP000316184">
    <property type="component" value="Unassembled WGS sequence"/>
</dbReference>
<dbReference type="InterPro" id="IPR002182">
    <property type="entry name" value="NB-ARC"/>
</dbReference>
<dbReference type="OrthoDB" id="3275754at2"/>
<evidence type="ECO:0000259" key="1">
    <source>
        <dbReference type="Pfam" id="PF00931"/>
    </source>
</evidence>
<evidence type="ECO:0000313" key="3">
    <source>
        <dbReference type="Proteomes" id="UP000316184"/>
    </source>
</evidence>
<comment type="caution">
    <text evidence="2">The sequence shown here is derived from an EMBL/GenBank/DDBJ whole genome shotgun (WGS) entry which is preliminary data.</text>
</comment>
<dbReference type="EMBL" id="VIWX01000001">
    <property type="protein sequence ID" value="TWG07578.1"/>
    <property type="molecule type" value="Genomic_DNA"/>
</dbReference>
<dbReference type="PANTHER" id="PTHR47691">
    <property type="entry name" value="REGULATOR-RELATED"/>
    <property type="match status" value="1"/>
</dbReference>
<sequence length="345" mass="36865">MPGRNVHNEVGAAVVGSLLQAGEVNGDVHFHEPARRPVAVPRGLPEPPGGFAGREDEFAALTGALDAEAHLAPTVVISAIGGVGGIGKTWLALHWAHQNAERFPDGQLFVNLRGFDPIDEPLSPREAVRGFLDALGVPPQDVPPDLNAQLALYRSLVANRRILVVLDNARDSAQVVPLLPGASSCTVLVTSRDRLVGLVTRHSARPLAVDTLGEADSRSLLARRLGHARLETEADAVAELIRYCAGLPLALSIVAGRAVLDPQIPLAELAAELRDRSSRLEAFDAGEPTVCLEAVLSWSYQAVDDQQARLFGLMDWLRALISASLPRQASAAYPRPSHDPTCRRS</sequence>
<dbReference type="PRINTS" id="PR00364">
    <property type="entry name" value="DISEASERSIST"/>
</dbReference>